<evidence type="ECO:0000313" key="2">
    <source>
        <dbReference type="EMBL" id="OJJ60041.1"/>
    </source>
</evidence>
<dbReference type="Proteomes" id="UP000184356">
    <property type="component" value="Unassembled WGS sequence"/>
</dbReference>
<dbReference type="OrthoDB" id="204377at2759"/>
<dbReference type="RefSeq" id="XP_040703847.1">
    <property type="nucleotide sequence ID" value="XM_040850422.1"/>
</dbReference>
<gene>
    <name evidence="2" type="ORF">ASPSYDRAFT_68080</name>
</gene>
<dbReference type="AlphaFoldDB" id="A0A1L9TKY6"/>
<dbReference type="CDD" id="cd01065">
    <property type="entry name" value="NAD_bind_Shikimate_DH"/>
    <property type="match status" value="1"/>
</dbReference>
<dbReference type="PANTHER" id="PTHR21089:SF1">
    <property type="entry name" value="BIFUNCTIONAL 3-DEHYDROQUINATE DEHYDRATASE_SHIKIMATE DEHYDROGENASE, CHLOROPLASTIC"/>
    <property type="match status" value="1"/>
</dbReference>
<dbReference type="Gene3D" id="3.40.50.720">
    <property type="entry name" value="NAD(P)-binding Rossmann-like Domain"/>
    <property type="match status" value="1"/>
</dbReference>
<dbReference type="PANTHER" id="PTHR21089">
    <property type="entry name" value="SHIKIMATE DEHYDROGENASE"/>
    <property type="match status" value="1"/>
</dbReference>
<feature type="domain" description="Shikimate dehydrogenase substrate binding N-terminal" evidence="1">
    <location>
        <begin position="39"/>
        <end position="119"/>
    </location>
</feature>
<dbReference type="InterPro" id="IPR013708">
    <property type="entry name" value="Shikimate_DH-bd_N"/>
</dbReference>
<keyword evidence="3" id="KW-1185">Reference proteome</keyword>
<proteinExistence type="predicted"/>
<dbReference type="SUPFAM" id="SSF51735">
    <property type="entry name" value="NAD(P)-binding Rossmann-fold domains"/>
    <property type="match status" value="1"/>
</dbReference>
<dbReference type="InterPro" id="IPR022893">
    <property type="entry name" value="Shikimate_DH_fam"/>
</dbReference>
<dbReference type="VEuPathDB" id="FungiDB:ASPSYDRAFT_68080"/>
<dbReference type="GO" id="GO:0009423">
    <property type="term" value="P:chorismate biosynthetic process"/>
    <property type="evidence" value="ECO:0007669"/>
    <property type="project" value="TreeGrafter"/>
</dbReference>
<dbReference type="GeneID" id="63766495"/>
<organism evidence="2 3">
    <name type="scientific">Aspergillus sydowii CBS 593.65</name>
    <dbReference type="NCBI Taxonomy" id="1036612"/>
    <lineage>
        <taxon>Eukaryota</taxon>
        <taxon>Fungi</taxon>
        <taxon>Dikarya</taxon>
        <taxon>Ascomycota</taxon>
        <taxon>Pezizomycotina</taxon>
        <taxon>Eurotiomycetes</taxon>
        <taxon>Eurotiomycetidae</taxon>
        <taxon>Eurotiales</taxon>
        <taxon>Aspergillaceae</taxon>
        <taxon>Aspergillus</taxon>
        <taxon>Aspergillus subgen. Nidulantes</taxon>
    </lineage>
</organism>
<dbReference type="GO" id="GO:0004764">
    <property type="term" value="F:shikimate 3-dehydrogenase (NADP+) activity"/>
    <property type="evidence" value="ECO:0007669"/>
    <property type="project" value="InterPro"/>
</dbReference>
<dbReference type="EMBL" id="KV878585">
    <property type="protein sequence ID" value="OJJ60041.1"/>
    <property type="molecule type" value="Genomic_DNA"/>
</dbReference>
<sequence length="332" mass="36944">MGFTNQDEDTLTASYHYSSGIKTTPAQPEISTVSPNVFLFGYPIAHSLAPKLHASLFKSVSLPWKYNLHETQNSSEFLSALHQPGVVGCAITMPYKVSLMSAVDEVTEEGRIIGAINTVFLRRSSDTTTETKIRYIGTNTDCIGIREAFLQNYPSILGKSTGKPALIIGGGGACRAAIYALWKWLGASRIYLVNRLESDITAIKERFDAVPEFTGELVYVSSVQQAEELETPVLVVGTIPDYPPREDGEKLVREITKVFVGRKEKGYVLEMCYHPKPKTEFFTLCVETGWRVLYGTESMIWQGVAQQILWAELPLERFKVDEASKEIAEALE</sequence>
<evidence type="ECO:0000259" key="1">
    <source>
        <dbReference type="Pfam" id="PF08501"/>
    </source>
</evidence>
<dbReference type="SUPFAM" id="SSF53223">
    <property type="entry name" value="Aminoacid dehydrogenase-like, N-terminal domain"/>
    <property type="match status" value="1"/>
</dbReference>
<dbReference type="Gene3D" id="3.40.50.10860">
    <property type="entry name" value="Leucine Dehydrogenase, chain A, domain 1"/>
    <property type="match status" value="1"/>
</dbReference>
<dbReference type="GO" id="GO:0019632">
    <property type="term" value="P:shikimate metabolic process"/>
    <property type="evidence" value="ECO:0007669"/>
    <property type="project" value="TreeGrafter"/>
</dbReference>
<name>A0A1L9TKY6_9EURO</name>
<dbReference type="InterPro" id="IPR036291">
    <property type="entry name" value="NAD(P)-bd_dom_sf"/>
</dbReference>
<reference evidence="3" key="1">
    <citation type="journal article" date="2017" name="Genome Biol.">
        <title>Comparative genomics reveals high biological diversity and specific adaptations in the industrially and medically important fungal genus Aspergillus.</title>
        <authorList>
            <person name="de Vries R.P."/>
            <person name="Riley R."/>
            <person name="Wiebenga A."/>
            <person name="Aguilar-Osorio G."/>
            <person name="Amillis S."/>
            <person name="Uchima C.A."/>
            <person name="Anderluh G."/>
            <person name="Asadollahi M."/>
            <person name="Askin M."/>
            <person name="Barry K."/>
            <person name="Battaglia E."/>
            <person name="Bayram O."/>
            <person name="Benocci T."/>
            <person name="Braus-Stromeyer S.A."/>
            <person name="Caldana C."/>
            <person name="Canovas D."/>
            <person name="Cerqueira G.C."/>
            <person name="Chen F."/>
            <person name="Chen W."/>
            <person name="Choi C."/>
            <person name="Clum A."/>
            <person name="Dos Santos R.A."/>
            <person name="Damasio A.R."/>
            <person name="Diallinas G."/>
            <person name="Emri T."/>
            <person name="Fekete E."/>
            <person name="Flipphi M."/>
            <person name="Freyberg S."/>
            <person name="Gallo A."/>
            <person name="Gournas C."/>
            <person name="Habgood R."/>
            <person name="Hainaut M."/>
            <person name="Harispe M.L."/>
            <person name="Henrissat B."/>
            <person name="Hilden K.S."/>
            <person name="Hope R."/>
            <person name="Hossain A."/>
            <person name="Karabika E."/>
            <person name="Karaffa L."/>
            <person name="Karanyi Z."/>
            <person name="Krasevec N."/>
            <person name="Kuo A."/>
            <person name="Kusch H."/>
            <person name="LaButti K."/>
            <person name="Lagendijk E.L."/>
            <person name="Lapidus A."/>
            <person name="Levasseur A."/>
            <person name="Lindquist E."/>
            <person name="Lipzen A."/>
            <person name="Logrieco A.F."/>
            <person name="MacCabe A."/>
            <person name="Maekelae M.R."/>
            <person name="Malavazi I."/>
            <person name="Melin P."/>
            <person name="Meyer V."/>
            <person name="Mielnichuk N."/>
            <person name="Miskei M."/>
            <person name="Molnar A.P."/>
            <person name="Mule G."/>
            <person name="Ngan C.Y."/>
            <person name="Orejas M."/>
            <person name="Orosz E."/>
            <person name="Ouedraogo J.P."/>
            <person name="Overkamp K.M."/>
            <person name="Park H.-S."/>
            <person name="Perrone G."/>
            <person name="Piumi F."/>
            <person name="Punt P.J."/>
            <person name="Ram A.F."/>
            <person name="Ramon A."/>
            <person name="Rauscher S."/>
            <person name="Record E."/>
            <person name="Riano-Pachon D.M."/>
            <person name="Robert V."/>
            <person name="Roehrig J."/>
            <person name="Ruller R."/>
            <person name="Salamov A."/>
            <person name="Salih N.S."/>
            <person name="Samson R.A."/>
            <person name="Sandor E."/>
            <person name="Sanguinetti M."/>
            <person name="Schuetze T."/>
            <person name="Sepcic K."/>
            <person name="Shelest E."/>
            <person name="Sherlock G."/>
            <person name="Sophianopoulou V."/>
            <person name="Squina F.M."/>
            <person name="Sun H."/>
            <person name="Susca A."/>
            <person name="Todd R.B."/>
            <person name="Tsang A."/>
            <person name="Unkles S.E."/>
            <person name="van de Wiele N."/>
            <person name="van Rossen-Uffink D."/>
            <person name="Oliveira J.V."/>
            <person name="Vesth T.C."/>
            <person name="Visser J."/>
            <person name="Yu J.-H."/>
            <person name="Zhou M."/>
            <person name="Andersen M.R."/>
            <person name="Archer D.B."/>
            <person name="Baker S.E."/>
            <person name="Benoit I."/>
            <person name="Brakhage A.A."/>
            <person name="Braus G.H."/>
            <person name="Fischer R."/>
            <person name="Frisvad J.C."/>
            <person name="Goldman G.H."/>
            <person name="Houbraken J."/>
            <person name="Oakley B."/>
            <person name="Pocsi I."/>
            <person name="Scazzocchio C."/>
            <person name="Seiboth B."/>
            <person name="vanKuyk P.A."/>
            <person name="Wortman J."/>
            <person name="Dyer P.S."/>
            <person name="Grigoriev I.V."/>
        </authorList>
    </citation>
    <scope>NUCLEOTIDE SEQUENCE [LARGE SCALE GENOMIC DNA]</scope>
    <source>
        <strain evidence="3">CBS 593.65</strain>
    </source>
</reference>
<protein>
    <recommendedName>
        <fullName evidence="1">Shikimate dehydrogenase substrate binding N-terminal domain-containing protein</fullName>
    </recommendedName>
</protein>
<accession>A0A1L9TKY6</accession>
<dbReference type="InterPro" id="IPR046346">
    <property type="entry name" value="Aminoacid_DH-like_N_sf"/>
</dbReference>
<evidence type="ECO:0000313" key="3">
    <source>
        <dbReference type="Proteomes" id="UP000184356"/>
    </source>
</evidence>
<dbReference type="Pfam" id="PF08501">
    <property type="entry name" value="Shikimate_dh_N"/>
    <property type="match status" value="1"/>
</dbReference>
<dbReference type="STRING" id="1036612.A0A1L9TKY6"/>